<dbReference type="Proteomes" id="UP000076407">
    <property type="component" value="Unassembled WGS sequence"/>
</dbReference>
<dbReference type="Pfam" id="PF00059">
    <property type="entry name" value="Lectin_C"/>
    <property type="match status" value="1"/>
</dbReference>
<dbReference type="InterPro" id="IPR018378">
    <property type="entry name" value="C-type_lectin_CS"/>
</dbReference>
<protein>
    <recommendedName>
        <fullName evidence="3">C-type lectin domain-containing protein</fullName>
    </recommendedName>
</protein>
<sequence length="210" mass="23840">MNTNEVKLTRRERVLHLSASFPHSPIVLGLLCRYCGAVSHKTRGSMSWDFPLFLFMQARVIFIIVVGLLSEFVPSIQALRYTVHTKKVPFFEAWDRCIMNGGYLAATQTAYQNSEVWSVIRKVGVTGEVWLSGTQLGLQGSWIWLSRNTPVGRMSGYTNWYPGKPSNAANSGDNCLTIGVFNTAMWNDRQCTREYPYVCEYYAPYSYSFG</sequence>
<evidence type="ECO:0000256" key="2">
    <source>
        <dbReference type="SAM" id="Phobius"/>
    </source>
</evidence>
<keyword evidence="2" id="KW-0472">Membrane</keyword>
<evidence type="ECO:0000259" key="3">
    <source>
        <dbReference type="PROSITE" id="PS50041"/>
    </source>
</evidence>
<dbReference type="InterPro" id="IPR016186">
    <property type="entry name" value="C-type_lectin-like/link_sf"/>
</dbReference>
<dbReference type="SMART" id="SM00034">
    <property type="entry name" value="CLECT"/>
    <property type="match status" value="1"/>
</dbReference>
<proteinExistence type="predicted"/>
<keyword evidence="5" id="KW-1185">Reference proteome</keyword>
<evidence type="ECO:0000313" key="4">
    <source>
        <dbReference type="EnsemblMetazoa" id="AQUA017353-PA"/>
    </source>
</evidence>
<organism evidence="4 5">
    <name type="scientific">Anopheles quadriannulatus</name>
    <name type="common">Mosquito</name>
    <dbReference type="NCBI Taxonomy" id="34691"/>
    <lineage>
        <taxon>Eukaryota</taxon>
        <taxon>Metazoa</taxon>
        <taxon>Ecdysozoa</taxon>
        <taxon>Arthropoda</taxon>
        <taxon>Hexapoda</taxon>
        <taxon>Insecta</taxon>
        <taxon>Pterygota</taxon>
        <taxon>Neoptera</taxon>
        <taxon>Endopterygota</taxon>
        <taxon>Diptera</taxon>
        <taxon>Nematocera</taxon>
        <taxon>Culicoidea</taxon>
        <taxon>Culicidae</taxon>
        <taxon>Anophelinae</taxon>
        <taxon>Anopheles</taxon>
    </lineage>
</organism>
<dbReference type="InterPro" id="IPR050111">
    <property type="entry name" value="C-type_lectin/snaclec_domain"/>
</dbReference>
<feature type="transmembrane region" description="Helical" evidence="2">
    <location>
        <begin position="50"/>
        <end position="70"/>
    </location>
</feature>
<dbReference type="EnsemblMetazoa" id="AQUA017353-RA">
    <property type="protein sequence ID" value="AQUA017353-PA"/>
    <property type="gene ID" value="AQUA017353"/>
</dbReference>
<reference evidence="4" key="1">
    <citation type="submission" date="2022-10" db="UniProtKB">
        <authorList>
            <consortium name="EnsemblMetazoa"/>
        </authorList>
    </citation>
    <scope>IDENTIFICATION</scope>
    <source>
        <strain evidence="4">SANGQUA</strain>
    </source>
</reference>
<keyword evidence="2" id="KW-1133">Transmembrane helix</keyword>
<keyword evidence="1" id="KW-1015">Disulfide bond</keyword>
<dbReference type="PROSITE" id="PS50041">
    <property type="entry name" value="C_TYPE_LECTIN_2"/>
    <property type="match status" value="1"/>
</dbReference>
<dbReference type="PANTHER" id="PTHR22803">
    <property type="entry name" value="MANNOSE, PHOSPHOLIPASE, LECTIN RECEPTOR RELATED"/>
    <property type="match status" value="1"/>
</dbReference>
<feature type="domain" description="C-type lectin" evidence="3">
    <location>
        <begin position="76"/>
        <end position="200"/>
    </location>
</feature>
<dbReference type="PROSITE" id="PS00615">
    <property type="entry name" value="C_TYPE_LECTIN_1"/>
    <property type="match status" value="1"/>
</dbReference>
<dbReference type="SUPFAM" id="SSF56436">
    <property type="entry name" value="C-type lectin-like"/>
    <property type="match status" value="1"/>
</dbReference>
<keyword evidence="2" id="KW-0812">Transmembrane</keyword>
<name>A0A904A4U2_ANOQN</name>
<dbReference type="Gene3D" id="3.10.100.10">
    <property type="entry name" value="Mannose-Binding Protein A, subunit A"/>
    <property type="match status" value="1"/>
</dbReference>
<accession>A0A904A4U2</accession>
<evidence type="ECO:0000256" key="1">
    <source>
        <dbReference type="ARBA" id="ARBA00023157"/>
    </source>
</evidence>
<dbReference type="InterPro" id="IPR001304">
    <property type="entry name" value="C-type_lectin-like"/>
</dbReference>
<evidence type="ECO:0000313" key="5">
    <source>
        <dbReference type="Proteomes" id="UP000076407"/>
    </source>
</evidence>
<dbReference type="CDD" id="cd00037">
    <property type="entry name" value="CLECT"/>
    <property type="match status" value="1"/>
</dbReference>
<dbReference type="InterPro" id="IPR016187">
    <property type="entry name" value="CTDL_fold"/>
</dbReference>
<dbReference type="AlphaFoldDB" id="A0A904A4U2"/>